<feature type="transmembrane region" description="Helical" evidence="1">
    <location>
        <begin position="37"/>
        <end position="59"/>
    </location>
</feature>
<organism evidence="2 3">
    <name type="scientific">Haematococcus lacustris</name>
    <name type="common">Green alga</name>
    <name type="synonym">Haematococcus pluvialis</name>
    <dbReference type="NCBI Taxonomy" id="44745"/>
    <lineage>
        <taxon>Eukaryota</taxon>
        <taxon>Viridiplantae</taxon>
        <taxon>Chlorophyta</taxon>
        <taxon>core chlorophytes</taxon>
        <taxon>Chlorophyceae</taxon>
        <taxon>CS clade</taxon>
        <taxon>Chlamydomonadales</taxon>
        <taxon>Haematococcaceae</taxon>
        <taxon>Haematococcus</taxon>
    </lineage>
</organism>
<protein>
    <submittedName>
        <fullName evidence="2">Uncharacterized protein</fullName>
    </submittedName>
</protein>
<sequence>MTMLTCEYLFRKMMYYRLLSMRVLVDWDTKKVWQGLFFYYFVATWILLNIWCVHGIVNFRDQFST</sequence>
<comment type="caution">
    <text evidence="2">The sequence shown here is derived from an EMBL/GenBank/DDBJ whole genome shotgun (WGS) entry which is preliminary data.</text>
</comment>
<keyword evidence="1" id="KW-1133">Transmembrane helix</keyword>
<evidence type="ECO:0000256" key="1">
    <source>
        <dbReference type="SAM" id="Phobius"/>
    </source>
</evidence>
<evidence type="ECO:0000313" key="3">
    <source>
        <dbReference type="Proteomes" id="UP000485058"/>
    </source>
</evidence>
<dbReference type="EMBL" id="BLLF01000527">
    <property type="protein sequence ID" value="GFH12655.1"/>
    <property type="molecule type" value="Genomic_DNA"/>
</dbReference>
<gene>
    <name evidence="2" type="ORF">HaLaN_08382</name>
</gene>
<dbReference type="Proteomes" id="UP000485058">
    <property type="component" value="Unassembled WGS sequence"/>
</dbReference>
<evidence type="ECO:0000313" key="2">
    <source>
        <dbReference type="EMBL" id="GFH12655.1"/>
    </source>
</evidence>
<keyword evidence="1" id="KW-0812">Transmembrane</keyword>
<feature type="non-terminal residue" evidence="2">
    <location>
        <position position="1"/>
    </location>
</feature>
<accession>A0A699YTT6</accession>
<proteinExistence type="predicted"/>
<dbReference type="AlphaFoldDB" id="A0A699YTT6"/>
<keyword evidence="3" id="KW-1185">Reference proteome</keyword>
<name>A0A699YTT6_HAELA</name>
<reference evidence="2 3" key="1">
    <citation type="submission" date="2020-02" db="EMBL/GenBank/DDBJ databases">
        <title>Draft genome sequence of Haematococcus lacustris strain NIES-144.</title>
        <authorList>
            <person name="Morimoto D."/>
            <person name="Nakagawa S."/>
            <person name="Yoshida T."/>
            <person name="Sawayama S."/>
        </authorList>
    </citation>
    <scope>NUCLEOTIDE SEQUENCE [LARGE SCALE GENOMIC DNA]</scope>
    <source>
        <strain evidence="2 3">NIES-144</strain>
    </source>
</reference>
<keyword evidence="1" id="KW-0472">Membrane</keyword>